<name>A0ABX8UFR1_9BURK</name>
<reference evidence="1 2" key="1">
    <citation type="submission" date="2021-07" db="EMBL/GenBank/DDBJ databases">
        <title>Paraburkholderia edwinii protects Aspergillus sp. from phenazines by acting as a toxin sponge.</title>
        <authorList>
            <person name="Dahlstrom K.M."/>
            <person name="Newman D.K."/>
        </authorList>
    </citation>
    <scope>NUCLEOTIDE SEQUENCE [LARGE SCALE GENOMIC DNA]</scope>
    <source>
        <strain evidence="1 2">Pe01</strain>
    </source>
</reference>
<protein>
    <submittedName>
        <fullName evidence="1">Nodulation S family protein</fullName>
    </submittedName>
</protein>
<sequence>MALSATYFEDLYRVDDDPWGYRHRWYERRKQQLTLAALPRERFRRAFEPACANGELTALLAARCDALFACDLSGRAVQLARERCAELRNVSIEQRVLPHEWPHVSASDRHDLHDRRDLPDRRFDLIVIGELAYYLDPDETAQLAQRACASLSSDGTLVACHWRHAFVERRQPAEAAHAAFDRCISLTRIIHHEEPDLLLDVWSADGRSVAQQEGLA</sequence>
<evidence type="ECO:0000313" key="1">
    <source>
        <dbReference type="EMBL" id="QYD67246.1"/>
    </source>
</evidence>
<keyword evidence="2" id="KW-1185">Reference proteome</keyword>
<dbReference type="InterPro" id="IPR029063">
    <property type="entry name" value="SAM-dependent_MTases_sf"/>
</dbReference>
<gene>
    <name evidence="1" type="ORF">KZJ38_12730</name>
</gene>
<proteinExistence type="predicted"/>
<dbReference type="Proteomes" id="UP000826462">
    <property type="component" value="Chromosome 1"/>
</dbReference>
<dbReference type="Pfam" id="PF05401">
    <property type="entry name" value="NodS"/>
    <property type="match status" value="1"/>
</dbReference>
<accession>A0ABX8UFR1</accession>
<dbReference type="SUPFAM" id="SSF53335">
    <property type="entry name" value="S-adenosyl-L-methionine-dependent methyltransferases"/>
    <property type="match status" value="1"/>
</dbReference>
<dbReference type="InterPro" id="IPR008715">
    <property type="entry name" value="SAM-MeTfrase_NodS-like"/>
</dbReference>
<organism evidence="1 2">
    <name type="scientific">Paraburkholderia edwinii</name>
    <dbReference type="NCBI Taxonomy" id="2861782"/>
    <lineage>
        <taxon>Bacteria</taxon>
        <taxon>Pseudomonadati</taxon>
        <taxon>Pseudomonadota</taxon>
        <taxon>Betaproteobacteria</taxon>
        <taxon>Burkholderiales</taxon>
        <taxon>Burkholderiaceae</taxon>
        <taxon>Paraburkholderia</taxon>
    </lineage>
</organism>
<dbReference type="EMBL" id="CP080095">
    <property type="protein sequence ID" value="QYD67246.1"/>
    <property type="molecule type" value="Genomic_DNA"/>
</dbReference>
<dbReference type="Gene3D" id="3.40.50.150">
    <property type="entry name" value="Vaccinia Virus protein VP39"/>
    <property type="match status" value="1"/>
</dbReference>
<dbReference type="RefSeq" id="WP_219796240.1">
    <property type="nucleotide sequence ID" value="NZ_CP080095.1"/>
</dbReference>
<evidence type="ECO:0000313" key="2">
    <source>
        <dbReference type="Proteomes" id="UP000826462"/>
    </source>
</evidence>
<dbReference type="CDD" id="cd02440">
    <property type="entry name" value="AdoMet_MTases"/>
    <property type="match status" value="1"/>
</dbReference>